<gene>
    <name evidence="3" type="ORF">SDC9_66894</name>
</gene>
<evidence type="ECO:0000259" key="2">
    <source>
        <dbReference type="Pfam" id="PF18998"/>
    </source>
</evidence>
<accession>A0A644Y2T8</accession>
<sequence length="1387" mass="149107">MSGDLSAGTTSFTHSGLSAGSSGNYTVRGLVNNSLVAAPSGDNGSTFNINLQATKTLSNKVMLTWSNFSNTNSPTGYYITRTDSTYSPTIENSTSIYATSTEDAATSLTPGYMYTYRIYELPLSNNIVGVAQGKILPNGIISGTVKTPTNVGVPNVQIVATLQGPNLPTDTTRTYTTVTNANGEYTINRIYYYNEATFTVQPVFSGRTFDPVNRSVTLNLSAPTNIVTNFTDMSSFTVSGTILQDGCPMPGVSILVDGLESGVVTDTNGVYTLTVSNGGSYHISPQLGDHTFSPAVRTELITANTTGINFTDTTKYVLEGHFLASCDTYIGTAQIRIFTTDNAPACNSDTVTTDANGYFSIELPAREYKIDLLSFVSDNETLLPSAEVMTYFANENIVDLTNIDSASFHGDTMVYDFIFRRPAQLVVNNIDDIVTCSGEVLPVLNQRVDYSIDIFAVESFGGNTCPAGDGTVILMENISVDGVTFNYDTLQYTQGDTIHYILTPGTPNIISPYKKSFDAVLYCPAAVDTVHYDAIVIGHKPRTQTFTTVTPQVPFHIIHNPPGDGSYAYLEESTSISNSFTTSFLQEGSVNAFITVHAGPDQSVSAGIGAEVETEIDITIDATGTLGFGVSGLTTDASTITSTATQRFETSGSTDMIGGEGDLYIGGALNMLYALSDALLYDFNTCQLLDSVVLMMEPNGIQTTFIYTEKHINEVIIPELQYIVDYYDAQGETDTAAYYQNQLGVWQQVVANNHSNIASAGTIENKTFSGGTLSEYSTTTTRATSHSLEMTYYLDYGVAVELGATISGIGLNYGVAVQGRSTWGNVVQTDQETSTTVGYVLSDDDIGDSYSVDIANDSLYGTPVFRLVAGRSSCPWEDGTQHREGVQLLSDTYYQEAEESSQAVYVLQLSNTSESNEDMTYDLVFDHTSNPNGAIITIGGSPVVGNTPYSYTIPAYGSAYATITVSKGPSAMQYNNLKFTLQSQCDETVSQDVYLSALFYKTYDLTVAQVGQGVTYPGTGVNTYREGSSVYLYASPSAGYEFQKWVVGSSVYTDPSIAVSMTASTTATAYFTPTTVTQYIMSVSVNGNGTTVPPAGTHLINAGTAVDLSANPQAQNAFVKWVVNGTDVYTPQASIVVDSNTTIEAYFAETRVLDIEVASGQGTTTPGAGYSSINTGDVVHLYASPAQGFQFGKWLIGGVEYYSQSLDLTVTQDTIVQVFFDSSTTTQYQVVVANIGNGTTTPPQGVHYMNDGSSVDLNAYPSVGYIFEKWIIDGVEYTDNPHSLTITAETMVDAYFRINNVSIEETSSDAGLITAYPNPSDGFIRIESDNSIKELIVSDIYGKIITIQKNVNANYSEIDLSEVASGTYIIRVATHKGISSLKVQLLH</sequence>
<dbReference type="InterPro" id="IPR026444">
    <property type="entry name" value="Secre_tail"/>
</dbReference>
<feature type="domain" description="Bacterial repeat" evidence="2">
    <location>
        <begin position="1084"/>
        <end position="1149"/>
    </location>
</feature>
<dbReference type="Pfam" id="PF18998">
    <property type="entry name" value="Flg_new_2"/>
    <property type="match status" value="4"/>
</dbReference>
<dbReference type="Pfam" id="PF18962">
    <property type="entry name" value="Por_Secre_tail"/>
    <property type="match status" value="1"/>
</dbReference>
<dbReference type="SUPFAM" id="SSF49464">
    <property type="entry name" value="Carboxypeptidase regulatory domain-like"/>
    <property type="match status" value="1"/>
</dbReference>
<name>A0A644Y2T8_9ZZZZ</name>
<dbReference type="SUPFAM" id="SSF49265">
    <property type="entry name" value="Fibronectin type III"/>
    <property type="match status" value="1"/>
</dbReference>
<dbReference type="InterPro" id="IPR008969">
    <property type="entry name" value="CarboxyPept-like_regulatory"/>
</dbReference>
<evidence type="ECO:0000313" key="3">
    <source>
        <dbReference type="EMBL" id="MPM20464.1"/>
    </source>
</evidence>
<feature type="domain" description="Bacterial repeat" evidence="2">
    <location>
        <begin position="1228"/>
        <end position="1299"/>
    </location>
</feature>
<feature type="domain" description="Bacterial repeat" evidence="2">
    <location>
        <begin position="1003"/>
        <end position="1073"/>
    </location>
</feature>
<organism evidence="3">
    <name type="scientific">bioreactor metagenome</name>
    <dbReference type="NCBI Taxonomy" id="1076179"/>
    <lineage>
        <taxon>unclassified sequences</taxon>
        <taxon>metagenomes</taxon>
        <taxon>ecological metagenomes</taxon>
    </lineage>
</organism>
<feature type="domain" description="Bacterial repeat" evidence="2">
    <location>
        <begin position="1157"/>
        <end position="1221"/>
    </location>
</feature>
<dbReference type="InterPro" id="IPR044060">
    <property type="entry name" value="Bacterial_rp_domain"/>
</dbReference>
<evidence type="ECO:0000259" key="1">
    <source>
        <dbReference type="Pfam" id="PF18962"/>
    </source>
</evidence>
<feature type="domain" description="Secretion system C-terminal sorting" evidence="1">
    <location>
        <begin position="1316"/>
        <end position="1379"/>
    </location>
</feature>
<comment type="caution">
    <text evidence="3">The sequence shown here is derived from an EMBL/GenBank/DDBJ whole genome shotgun (WGS) entry which is preliminary data.</text>
</comment>
<protein>
    <recommendedName>
        <fullName evidence="4">Fibronectin type-III domain-containing protein</fullName>
    </recommendedName>
</protein>
<dbReference type="InterPro" id="IPR036116">
    <property type="entry name" value="FN3_sf"/>
</dbReference>
<proteinExistence type="predicted"/>
<dbReference type="EMBL" id="VSSQ01003388">
    <property type="protein sequence ID" value="MPM20464.1"/>
    <property type="molecule type" value="Genomic_DNA"/>
</dbReference>
<dbReference type="NCBIfam" id="TIGR04183">
    <property type="entry name" value="Por_Secre_tail"/>
    <property type="match status" value="1"/>
</dbReference>
<evidence type="ECO:0008006" key="4">
    <source>
        <dbReference type="Google" id="ProtNLM"/>
    </source>
</evidence>
<reference evidence="3" key="1">
    <citation type="submission" date="2019-08" db="EMBL/GenBank/DDBJ databases">
        <authorList>
            <person name="Kucharzyk K."/>
            <person name="Murdoch R.W."/>
            <person name="Higgins S."/>
            <person name="Loffler F."/>
        </authorList>
    </citation>
    <scope>NUCLEOTIDE SEQUENCE</scope>
</reference>